<dbReference type="EMBL" id="BK016250">
    <property type="protein sequence ID" value="DAG05149.1"/>
    <property type="molecule type" value="Genomic_DNA"/>
</dbReference>
<protein>
    <submittedName>
        <fullName evidence="1">Uncharacterized protein</fullName>
    </submittedName>
</protein>
<evidence type="ECO:0000313" key="1">
    <source>
        <dbReference type="EMBL" id="DAG05149.1"/>
    </source>
</evidence>
<accession>A0A8S5VEJ6</accession>
<organism evidence="1">
    <name type="scientific">Myoviridae sp. ctE3x18</name>
    <dbReference type="NCBI Taxonomy" id="2825059"/>
    <lineage>
        <taxon>Viruses</taxon>
        <taxon>Duplodnaviria</taxon>
        <taxon>Heunggongvirae</taxon>
        <taxon>Uroviricota</taxon>
        <taxon>Caudoviricetes</taxon>
    </lineage>
</organism>
<proteinExistence type="predicted"/>
<reference evidence="1" key="1">
    <citation type="journal article" date="2021" name="Proc. Natl. Acad. Sci. U.S.A.">
        <title>A Catalog of Tens of Thousands of Viruses from Human Metagenomes Reveals Hidden Associations with Chronic Diseases.</title>
        <authorList>
            <person name="Tisza M.J."/>
            <person name="Buck C.B."/>
        </authorList>
    </citation>
    <scope>NUCLEOTIDE SEQUENCE</scope>
    <source>
        <strain evidence="1">CtE3x18</strain>
    </source>
</reference>
<sequence>MAQTVKEKRTLVRFAVQKTRYVAGNGAATEWETIKVNIGTTDDGKPITTDCFYVEWLSSYGAAAIQQQSDGVIRPARVRMPYVKAVYDALITKDVRIYLNGVIDDAHAFKLAAAADNYLQQNKMLEFQVKKYEVR</sequence>
<name>A0A8S5VEJ6_9CAUD</name>